<feature type="domain" description="DUF7843" evidence="3">
    <location>
        <begin position="41"/>
        <end position="102"/>
    </location>
</feature>
<comment type="caution">
    <text evidence="4">The sequence shown here is derived from an EMBL/GenBank/DDBJ whole genome shotgun (WGS) entry which is preliminary data.</text>
</comment>
<name>E3BGD0_9VIBR</name>
<feature type="domain" description="DUF7840" evidence="2">
    <location>
        <begin position="394"/>
        <end position="604"/>
    </location>
</feature>
<dbReference type="EMBL" id="AEIU01000043">
    <property type="protein sequence ID" value="EFP97873.1"/>
    <property type="molecule type" value="Genomic_DNA"/>
</dbReference>
<dbReference type="InterPro" id="IPR057162">
    <property type="entry name" value="DUF7840"/>
</dbReference>
<organism evidence="4 5">
    <name type="scientific">Vibrio caribbeanicus ATCC BAA-2122</name>
    <dbReference type="NCBI Taxonomy" id="796620"/>
    <lineage>
        <taxon>Bacteria</taxon>
        <taxon>Pseudomonadati</taxon>
        <taxon>Pseudomonadota</taxon>
        <taxon>Gammaproteobacteria</taxon>
        <taxon>Vibrionales</taxon>
        <taxon>Vibrionaceae</taxon>
        <taxon>Vibrio</taxon>
    </lineage>
</organism>
<feature type="domain" description="Lnb N-terminal periplasmic" evidence="1">
    <location>
        <begin position="122"/>
        <end position="278"/>
    </location>
</feature>
<dbReference type="Pfam" id="PF25222">
    <property type="entry name" value="DUF7840"/>
    <property type="match status" value="1"/>
</dbReference>
<dbReference type="STRING" id="796620.VIBC2010_08013"/>
<keyword evidence="5" id="KW-1185">Reference proteome</keyword>
<evidence type="ECO:0000259" key="1">
    <source>
        <dbReference type="Pfam" id="PF13387"/>
    </source>
</evidence>
<dbReference type="InterPro" id="IPR025178">
    <property type="entry name" value="Lnb_N"/>
</dbReference>
<reference evidence="4 5" key="1">
    <citation type="journal article" date="2012" name="Int. J. Syst. Evol. Microbiol.">
        <title>Vibrio caribbeanicus sp. nov., isolated from the marine sponge Scleritoderma cyanea.</title>
        <authorList>
            <person name="Hoffmann M."/>
            <person name="Monday S.R."/>
            <person name="Allard M.W."/>
            <person name="Strain E.A."/>
            <person name="Whittaker P."/>
            <person name="Naum M."/>
            <person name="McCarthy P.J."/>
            <person name="Lopez J.V."/>
            <person name="Fischer M."/>
            <person name="Brown E.W."/>
        </authorList>
    </citation>
    <scope>NUCLEOTIDE SEQUENCE [LARGE SCALE GENOMIC DNA]</scope>
    <source>
        <strain evidence="4 5">ATCC BAA-2122</strain>
    </source>
</reference>
<evidence type="ECO:0000259" key="3">
    <source>
        <dbReference type="Pfam" id="PF25225"/>
    </source>
</evidence>
<evidence type="ECO:0000313" key="4">
    <source>
        <dbReference type="EMBL" id="EFP97873.1"/>
    </source>
</evidence>
<evidence type="ECO:0000313" key="5">
    <source>
        <dbReference type="Proteomes" id="UP000002943"/>
    </source>
</evidence>
<accession>E3BGD0</accession>
<dbReference type="InterPro" id="IPR057165">
    <property type="entry name" value="DUF7843"/>
</dbReference>
<dbReference type="Proteomes" id="UP000002943">
    <property type="component" value="Unassembled WGS sequence"/>
</dbReference>
<dbReference type="AlphaFoldDB" id="E3BGD0"/>
<sequence length="605" mass="69436">MHVSDKIRSRLVRLFVVLFSGFPLLSYTQEVTKLDGRQIGQYRALLHIQAGKITVDDPSFYISEDPTDTIKEIESTKKLILGDEKSYHKFKCRFPARTLWLAHYLDKIETPNFSDCPQLNTFIQQVPASRIELVYASENLMSPSSFMGHSFIKLSNQDGSIAHSVSFFTNVEGINVPKIMFDSLVLGKEGYFVVSPFEESLRYYLDVEDRNIYEYEINISDFEKSLLKLHLWELKDTKIDYFFHNQNCANITLNLIAIAQPKIMRYRNNWLSPLDVVQLSYEFDLIKSSQITPSLEWRLRTYGSNLTSPSSSEIKKMLLSGNLGFLFNGLAFEDQYVTWLYARSLNEYLQRNSSIDESTFLSNESNLAKLENSFSHLSIDMSDFKNPVNRKPDSQFSVGYRTTFNSGALLLEWLPASHLINDDNRNAFSESSLELMHITTRIERESIKLEKLTIYAIESLLPYKIISGGFSGKFGMQWKDGSEQLSQLSNPRFEVFGGGGLSFSPNANAITYGLTSLYIASNSERAWLIPQFELGAMAYFKNDIKLSTEFELTQNEFIDDKFKYGVSASVSYFGLHDGALSLHFTHTKKENVTEKSLMLNYQYYY</sequence>
<dbReference type="eggNOG" id="ENOG502Z92U">
    <property type="taxonomic scope" value="Bacteria"/>
</dbReference>
<dbReference type="Pfam" id="PF25225">
    <property type="entry name" value="DUF7843"/>
    <property type="match status" value="1"/>
</dbReference>
<evidence type="ECO:0000259" key="2">
    <source>
        <dbReference type="Pfam" id="PF25222"/>
    </source>
</evidence>
<gene>
    <name evidence="4" type="ORF">VIBC2010_08013</name>
</gene>
<protein>
    <submittedName>
        <fullName evidence="4">Uncharacterized protein</fullName>
    </submittedName>
</protein>
<dbReference type="Pfam" id="PF13387">
    <property type="entry name" value="Lnb_N"/>
    <property type="match status" value="1"/>
</dbReference>
<proteinExistence type="predicted"/>